<keyword evidence="2" id="KW-0812">Transmembrane</keyword>
<name>A0AAE4PXJ6_9GAMM</name>
<feature type="transmembrane region" description="Helical" evidence="2">
    <location>
        <begin position="139"/>
        <end position="159"/>
    </location>
</feature>
<keyword evidence="2" id="KW-0472">Membrane</keyword>
<comment type="caution">
    <text evidence="3">The sequence shown here is derived from an EMBL/GenBank/DDBJ whole genome shotgun (WGS) entry which is preliminary data.</text>
</comment>
<evidence type="ECO:0000256" key="2">
    <source>
        <dbReference type="SAM" id="Phobius"/>
    </source>
</evidence>
<proteinExistence type="predicted"/>
<dbReference type="EMBL" id="JASGOQ010000001">
    <property type="protein sequence ID" value="MDV5390402.1"/>
    <property type="molecule type" value="Genomic_DNA"/>
</dbReference>
<feature type="coiled-coil region" evidence="1">
    <location>
        <begin position="69"/>
        <end position="124"/>
    </location>
</feature>
<dbReference type="AlphaFoldDB" id="A0AAE4PXJ6"/>
<dbReference type="Proteomes" id="UP001187859">
    <property type="component" value="Unassembled WGS sequence"/>
</dbReference>
<evidence type="ECO:0000313" key="4">
    <source>
        <dbReference type="Proteomes" id="UP001187859"/>
    </source>
</evidence>
<organism evidence="3 4">
    <name type="scientific">Shewanella xiamenensis</name>
    <dbReference type="NCBI Taxonomy" id="332186"/>
    <lineage>
        <taxon>Bacteria</taxon>
        <taxon>Pseudomonadati</taxon>
        <taxon>Pseudomonadota</taxon>
        <taxon>Gammaproteobacteria</taxon>
        <taxon>Alteromonadales</taxon>
        <taxon>Shewanellaceae</taxon>
        <taxon>Shewanella</taxon>
    </lineage>
</organism>
<accession>A0AAE4PXJ6</accession>
<keyword evidence="2" id="KW-1133">Transmembrane helix</keyword>
<keyword evidence="1" id="KW-0175">Coiled coil</keyword>
<protein>
    <submittedName>
        <fullName evidence="3">Uncharacterized protein</fullName>
    </submittedName>
</protein>
<evidence type="ECO:0000256" key="1">
    <source>
        <dbReference type="SAM" id="Coils"/>
    </source>
</evidence>
<evidence type="ECO:0000313" key="3">
    <source>
        <dbReference type="EMBL" id="MDV5390402.1"/>
    </source>
</evidence>
<sequence length="171" mass="19341">MMNLYGALITQLVRALTGALYTDEEIKRITSGATGKYLKEFFPATQDEKGAHNRIAAARSHIESAGSIIRDMQDDLEAQDRQLNELLTTIDEKKKLADRYQTLAETNQQTFEAFRQEMEEALRRELTEQANQGKRLRQIASGIIWLVTLIVGAALGTYFKDIVAWVGEFLT</sequence>
<gene>
    <name evidence="3" type="ORF">QM089_09080</name>
</gene>
<dbReference type="RefSeq" id="WP_037431639.1">
    <property type="nucleotide sequence ID" value="NZ_AP026732.1"/>
</dbReference>
<reference evidence="3" key="1">
    <citation type="submission" date="2023-05" db="EMBL/GenBank/DDBJ databases">
        <title>Colonisation of extended spectrum b-lactamase- and carbapenemase-producing bacteria on hospital surfaces from low- and middle-income countries.</title>
        <authorList>
            <person name="Nieto-Rosado M."/>
            <person name="Sands K."/>
            <person name="Iregbu K."/>
            <person name="Zahra R."/>
            <person name="Mazarati J.B."/>
            <person name="Mehtar S."/>
            <person name="Barnards-Group B."/>
            <person name="Walsh T.R."/>
        </authorList>
    </citation>
    <scope>NUCLEOTIDE SEQUENCE</scope>
    <source>
        <strain evidence="3">PP-E493</strain>
    </source>
</reference>